<proteinExistence type="predicted"/>
<evidence type="ECO:0000313" key="2">
    <source>
        <dbReference type="Proteomes" id="UP001501115"/>
    </source>
</evidence>
<keyword evidence="2" id="KW-1185">Reference proteome</keyword>
<protein>
    <submittedName>
        <fullName evidence="1">Uncharacterized protein</fullName>
    </submittedName>
</protein>
<organism evidence="1 2">
    <name type="scientific">Streptomyces venetus</name>
    <dbReference type="NCBI Taxonomy" id="1701086"/>
    <lineage>
        <taxon>Bacteria</taxon>
        <taxon>Bacillati</taxon>
        <taxon>Actinomycetota</taxon>
        <taxon>Actinomycetes</taxon>
        <taxon>Kitasatosporales</taxon>
        <taxon>Streptomycetaceae</taxon>
        <taxon>Streptomyces</taxon>
    </lineage>
</organism>
<comment type="caution">
    <text evidence="1">The sequence shown here is derived from an EMBL/GenBank/DDBJ whole genome shotgun (WGS) entry which is preliminary data.</text>
</comment>
<name>A0ABP8HIN7_9ACTN</name>
<reference evidence="2" key="1">
    <citation type="journal article" date="2019" name="Int. J. Syst. Evol. Microbiol.">
        <title>The Global Catalogue of Microorganisms (GCM) 10K type strain sequencing project: providing services to taxonomists for standard genome sequencing and annotation.</title>
        <authorList>
            <consortium name="The Broad Institute Genomics Platform"/>
            <consortium name="The Broad Institute Genome Sequencing Center for Infectious Disease"/>
            <person name="Wu L."/>
            <person name="Ma J."/>
        </authorList>
    </citation>
    <scope>NUCLEOTIDE SEQUENCE [LARGE SCALE GENOMIC DNA]</scope>
    <source>
        <strain evidence="2">JCM 31290</strain>
    </source>
</reference>
<accession>A0ABP8HIN7</accession>
<dbReference type="Proteomes" id="UP001501115">
    <property type="component" value="Unassembled WGS sequence"/>
</dbReference>
<evidence type="ECO:0000313" key="1">
    <source>
        <dbReference type="EMBL" id="GAA4339919.1"/>
    </source>
</evidence>
<sequence>MVPAVRGRHRAGTALLTSGLHSRTLAHAIGQQANAELITTSGIRSWLANQHITGWRERYRPSDLGLEDLIEYVRGHGRSLLSRLLADGTIELSVMPHEDAWLWSIGVVHFDWAESGPARAITVVDSNGTPLARVRAENHADLTAILRSGVPLDAHLEDAQLRITRTGPDD</sequence>
<gene>
    <name evidence="1" type="ORF">GCM10023086_75190</name>
</gene>
<dbReference type="RefSeq" id="WP_345666236.1">
    <property type="nucleotide sequence ID" value="NZ_BAABET010000018.1"/>
</dbReference>
<dbReference type="EMBL" id="BAABET010000018">
    <property type="protein sequence ID" value="GAA4339919.1"/>
    <property type="molecule type" value="Genomic_DNA"/>
</dbReference>